<evidence type="ECO:0000313" key="3">
    <source>
        <dbReference type="Proteomes" id="UP000663829"/>
    </source>
</evidence>
<proteinExistence type="predicted"/>
<feature type="non-terminal residue" evidence="1">
    <location>
        <position position="1"/>
    </location>
</feature>
<accession>A0A816EMR5</accession>
<evidence type="ECO:0000313" key="1">
    <source>
        <dbReference type="EMBL" id="CAF1650078.1"/>
    </source>
</evidence>
<keyword evidence="3" id="KW-1185">Reference proteome</keyword>
<evidence type="ECO:0000313" key="2">
    <source>
        <dbReference type="EMBL" id="CAF4576549.1"/>
    </source>
</evidence>
<sequence length="51" mass="5928">FYSLRNTFALFPLVRCDEFTKLVRVIDIPFLASVKCFSYRVASVEERLPGI</sequence>
<organism evidence="1 3">
    <name type="scientific">Didymodactylos carnosus</name>
    <dbReference type="NCBI Taxonomy" id="1234261"/>
    <lineage>
        <taxon>Eukaryota</taxon>
        <taxon>Metazoa</taxon>
        <taxon>Spiralia</taxon>
        <taxon>Gnathifera</taxon>
        <taxon>Rotifera</taxon>
        <taxon>Eurotatoria</taxon>
        <taxon>Bdelloidea</taxon>
        <taxon>Philodinida</taxon>
        <taxon>Philodinidae</taxon>
        <taxon>Didymodactylos</taxon>
    </lineage>
</organism>
<dbReference type="Proteomes" id="UP000681722">
    <property type="component" value="Unassembled WGS sequence"/>
</dbReference>
<dbReference type="EMBL" id="CAJOBC010121541">
    <property type="protein sequence ID" value="CAF4576549.1"/>
    <property type="molecule type" value="Genomic_DNA"/>
</dbReference>
<comment type="caution">
    <text evidence="1">The sequence shown here is derived from an EMBL/GenBank/DDBJ whole genome shotgun (WGS) entry which is preliminary data.</text>
</comment>
<gene>
    <name evidence="1" type="ORF">GPM918_LOCUS45464</name>
    <name evidence="2" type="ORF">SRO942_LOCUS47980</name>
</gene>
<dbReference type="EMBL" id="CAJNOQ010051049">
    <property type="protein sequence ID" value="CAF1650078.1"/>
    <property type="molecule type" value="Genomic_DNA"/>
</dbReference>
<reference evidence="1" key="1">
    <citation type="submission" date="2021-02" db="EMBL/GenBank/DDBJ databases">
        <authorList>
            <person name="Nowell W R."/>
        </authorList>
    </citation>
    <scope>NUCLEOTIDE SEQUENCE</scope>
</reference>
<protein>
    <submittedName>
        <fullName evidence="1">Uncharacterized protein</fullName>
    </submittedName>
</protein>
<dbReference type="Proteomes" id="UP000663829">
    <property type="component" value="Unassembled WGS sequence"/>
</dbReference>
<name>A0A816EMR5_9BILA</name>
<dbReference type="AlphaFoldDB" id="A0A816EMR5"/>